<dbReference type="InterPro" id="IPR013149">
    <property type="entry name" value="ADH-like_C"/>
</dbReference>
<dbReference type="EMBL" id="BAABHK010000003">
    <property type="protein sequence ID" value="GAA4624772.1"/>
    <property type="molecule type" value="Genomic_DNA"/>
</dbReference>
<dbReference type="InterPro" id="IPR013154">
    <property type="entry name" value="ADH-like_N"/>
</dbReference>
<dbReference type="EC" id="1.1.1.1" evidence="3"/>
<evidence type="ECO:0000256" key="2">
    <source>
        <dbReference type="ARBA" id="ARBA00008072"/>
    </source>
</evidence>
<dbReference type="InterPro" id="IPR002328">
    <property type="entry name" value="ADH_Zn_CS"/>
</dbReference>
<evidence type="ECO:0000256" key="5">
    <source>
        <dbReference type="ARBA" id="ARBA00022833"/>
    </source>
</evidence>
<dbReference type="RefSeq" id="WP_345431012.1">
    <property type="nucleotide sequence ID" value="NZ_BAABHK010000003.1"/>
</dbReference>
<evidence type="ECO:0000313" key="12">
    <source>
        <dbReference type="Proteomes" id="UP001501442"/>
    </source>
</evidence>
<organism evidence="11 12">
    <name type="scientific">Actinoallomurus vinaceus</name>
    <dbReference type="NCBI Taxonomy" id="1080074"/>
    <lineage>
        <taxon>Bacteria</taxon>
        <taxon>Bacillati</taxon>
        <taxon>Actinomycetota</taxon>
        <taxon>Actinomycetes</taxon>
        <taxon>Streptosporangiales</taxon>
        <taxon>Thermomonosporaceae</taxon>
        <taxon>Actinoallomurus</taxon>
    </lineage>
</organism>
<evidence type="ECO:0000256" key="3">
    <source>
        <dbReference type="ARBA" id="ARBA00013190"/>
    </source>
</evidence>
<keyword evidence="6" id="KW-0560">Oxidoreductase</keyword>
<dbReference type="Proteomes" id="UP001501442">
    <property type="component" value="Unassembled WGS sequence"/>
</dbReference>
<evidence type="ECO:0000256" key="7">
    <source>
        <dbReference type="ARBA" id="ARBA00049164"/>
    </source>
</evidence>
<proteinExistence type="inferred from homology"/>
<evidence type="ECO:0000259" key="10">
    <source>
        <dbReference type="SMART" id="SM00829"/>
    </source>
</evidence>
<dbReference type="PANTHER" id="PTHR42940">
    <property type="entry name" value="ALCOHOL DEHYDROGENASE 1-RELATED"/>
    <property type="match status" value="1"/>
</dbReference>
<comment type="cofactor">
    <cofactor evidence="1 9">
        <name>Zn(2+)</name>
        <dbReference type="ChEBI" id="CHEBI:29105"/>
    </cofactor>
</comment>
<reference evidence="12" key="1">
    <citation type="journal article" date="2019" name="Int. J. Syst. Evol. Microbiol.">
        <title>The Global Catalogue of Microorganisms (GCM) 10K type strain sequencing project: providing services to taxonomists for standard genome sequencing and annotation.</title>
        <authorList>
            <consortium name="The Broad Institute Genomics Platform"/>
            <consortium name="The Broad Institute Genome Sequencing Center for Infectious Disease"/>
            <person name="Wu L."/>
            <person name="Ma J."/>
        </authorList>
    </citation>
    <scope>NUCLEOTIDE SEQUENCE [LARGE SCALE GENOMIC DNA]</scope>
    <source>
        <strain evidence="12">JCM 17939</strain>
    </source>
</reference>
<dbReference type="SUPFAM" id="SSF50129">
    <property type="entry name" value="GroES-like"/>
    <property type="match status" value="1"/>
</dbReference>
<dbReference type="InterPro" id="IPR020843">
    <property type="entry name" value="ER"/>
</dbReference>
<protein>
    <recommendedName>
        <fullName evidence="3">alcohol dehydrogenase</fullName>
        <ecNumber evidence="3">1.1.1.1</ecNumber>
    </recommendedName>
</protein>
<evidence type="ECO:0000313" key="11">
    <source>
        <dbReference type="EMBL" id="GAA4624772.1"/>
    </source>
</evidence>
<dbReference type="InterPro" id="IPR036291">
    <property type="entry name" value="NAD(P)-bd_dom_sf"/>
</dbReference>
<name>A0ABP8U903_9ACTN</name>
<feature type="domain" description="Enoyl reductase (ER)" evidence="10">
    <location>
        <begin position="47"/>
        <end position="391"/>
    </location>
</feature>
<accession>A0ABP8U903</accession>
<dbReference type="Pfam" id="PF08240">
    <property type="entry name" value="ADH_N"/>
    <property type="match status" value="1"/>
</dbReference>
<keyword evidence="4 9" id="KW-0479">Metal-binding</keyword>
<keyword evidence="12" id="KW-1185">Reference proteome</keyword>
<dbReference type="Pfam" id="PF00107">
    <property type="entry name" value="ADH_zinc_N"/>
    <property type="match status" value="1"/>
</dbReference>
<sequence length="394" mass="41957">MVKSEAAAGGTDAGTRFLPTLHGPSRLPLVSESEARVMQMRAARMYGYQEPLRIEEVPVPEPAPDEILLKVAATGMCRSDYQLLDGYFKGPFPVDLPYIPGHEVTGRVAGLGGGVPSTVGYSEGDMVVVNPSWGDGTCRQCREGNEQLCSGNGRWVGFGPPGGFAEYMAVEYRHAIPVSEDAAKAPELLAPMTDAGMTPYRGMRKLRDAGKLGPGRTVAVTGIGGLGSYAVQYAKLLGGGATVVALARTDSKLDVAKENGADHGINVRDRSTAAIQDELERLTGRRTIDAILDCVGSEASISMGFDLLGPEGALAAVGLMSDRVEHRQFPFVGTELSYLGSFWGNHLDLVEVLSLAEAGLIKHNVTKVRLEDINENLEALGRGDIVGRQVIVFE</sequence>
<dbReference type="PANTHER" id="PTHR42940:SF8">
    <property type="entry name" value="VACUOLAR PROTEIN SORTING-ASSOCIATED PROTEIN 11"/>
    <property type="match status" value="1"/>
</dbReference>
<comment type="caution">
    <text evidence="11">The sequence shown here is derived from an EMBL/GenBank/DDBJ whole genome shotgun (WGS) entry which is preliminary data.</text>
</comment>
<dbReference type="CDD" id="cd05284">
    <property type="entry name" value="arabinose_DH_like"/>
    <property type="match status" value="1"/>
</dbReference>
<dbReference type="Gene3D" id="3.90.180.10">
    <property type="entry name" value="Medium-chain alcohol dehydrogenases, catalytic domain"/>
    <property type="match status" value="1"/>
</dbReference>
<dbReference type="SMART" id="SM00829">
    <property type="entry name" value="PKS_ER"/>
    <property type="match status" value="1"/>
</dbReference>
<keyword evidence="5 9" id="KW-0862">Zinc</keyword>
<evidence type="ECO:0000256" key="6">
    <source>
        <dbReference type="ARBA" id="ARBA00023002"/>
    </source>
</evidence>
<comment type="catalytic activity">
    <reaction evidence="8">
        <text>a primary alcohol + NAD(+) = an aldehyde + NADH + H(+)</text>
        <dbReference type="Rhea" id="RHEA:10736"/>
        <dbReference type="ChEBI" id="CHEBI:15378"/>
        <dbReference type="ChEBI" id="CHEBI:15734"/>
        <dbReference type="ChEBI" id="CHEBI:17478"/>
        <dbReference type="ChEBI" id="CHEBI:57540"/>
        <dbReference type="ChEBI" id="CHEBI:57945"/>
        <dbReference type="EC" id="1.1.1.1"/>
    </reaction>
</comment>
<comment type="similarity">
    <text evidence="2 9">Belongs to the zinc-containing alcohol dehydrogenase family.</text>
</comment>
<evidence type="ECO:0000256" key="1">
    <source>
        <dbReference type="ARBA" id="ARBA00001947"/>
    </source>
</evidence>
<gene>
    <name evidence="11" type="ORF">GCM10023196_026300</name>
</gene>
<dbReference type="PROSITE" id="PS00059">
    <property type="entry name" value="ADH_ZINC"/>
    <property type="match status" value="1"/>
</dbReference>
<evidence type="ECO:0000256" key="8">
    <source>
        <dbReference type="ARBA" id="ARBA00049243"/>
    </source>
</evidence>
<dbReference type="Gene3D" id="3.40.50.720">
    <property type="entry name" value="NAD(P)-binding Rossmann-like Domain"/>
    <property type="match status" value="1"/>
</dbReference>
<dbReference type="SUPFAM" id="SSF51735">
    <property type="entry name" value="NAD(P)-binding Rossmann-fold domains"/>
    <property type="match status" value="1"/>
</dbReference>
<evidence type="ECO:0000256" key="4">
    <source>
        <dbReference type="ARBA" id="ARBA00022723"/>
    </source>
</evidence>
<dbReference type="InterPro" id="IPR011032">
    <property type="entry name" value="GroES-like_sf"/>
</dbReference>
<evidence type="ECO:0000256" key="9">
    <source>
        <dbReference type="RuleBase" id="RU361277"/>
    </source>
</evidence>
<comment type="catalytic activity">
    <reaction evidence="7">
        <text>a secondary alcohol + NAD(+) = a ketone + NADH + H(+)</text>
        <dbReference type="Rhea" id="RHEA:10740"/>
        <dbReference type="ChEBI" id="CHEBI:15378"/>
        <dbReference type="ChEBI" id="CHEBI:17087"/>
        <dbReference type="ChEBI" id="CHEBI:35681"/>
        <dbReference type="ChEBI" id="CHEBI:57540"/>
        <dbReference type="ChEBI" id="CHEBI:57945"/>
        <dbReference type="EC" id="1.1.1.1"/>
    </reaction>
</comment>